<dbReference type="PANTHER" id="PTHR12526">
    <property type="entry name" value="GLYCOSYLTRANSFERASE"/>
    <property type="match status" value="1"/>
</dbReference>
<sequence>MACGLAARGHQVWVLHFGKSPATGFYEFGHSGLHTEALALKTRDRMACAVSKSVASWRGDDETMFWAKHLGGRVALRRRLSEIGPDVAVGFMGVGVCTLGPVAKELGLPWIASLHNAPEKLFRPETGKALATQRIILDASAIGFPLAEHFADLAKRRPEREVVLPNPVALPDCVPEAPRERLCLAVGRLVPVKRFDLLISAWAIVAEREPDWRLDILGEGPDHAALSAQIAELGLETSVTLRGPRKDVSAFYQRAAMLLHPARFEGFGLVLAEGMGQGLPVIGSAETSGVRSLVRDGVNGRLLPGPLTAEAMAEAVLELIGAPERLARLQENAPATVADYAPQRAIDRWEAVLRQTVAPSGPAG</sequence>
<reference evidence="2 3" key="1">
    <citation type="submission" date="2014-01" db="EMBL/GenBank/DDBJ databases">
        <title>Roseivivax halodurans JCM 10272 Genome Sequencing.</title>
        <authorList>
            <person name="Lai Q."/>
            <person name="Li G."/>
            <person name="Shao Z."/>
        </authorList>
    </citation>
    <scope>NUCLEOTIDE SEQUENCE [LARGE SCALE GENOMIC DNA]</scope>
    <source>
        <strain evidence="2 3">JCM 10272</strain>
    </source>
</reference>
<dbReference type="STRING" id="1449350.OCH239_01030"/>
<feature type="domain" description="Glycosyl transferase family 1" evidence="1">
    <location>
        <begin position="179"/>
        <end position="334"/>
    </location>
</feature>
<dbReference type="PANTHER" id="PTHR12526:SF630">
    <property type="entry name" value="GLYCOSYLTRANSFERASE"/>
    <property type="match status" value="1"/>
</dbReference>
<dbReference type="Gene3D" id="3.40.50.2000">
    <property type="entry name" value="Glycogen Phosphorylase B"/>
    <property type="match status" value="2"/>
</dbReference>
<dbReference type="InterPro" id="IPR001296">
    <property type="entry name" value="Glyco_trans_1"/>
</dbReference>
<dbReference type="eggNOG" id="COG0438">
    <property type="taxonomic scope" value="Bacteria"/>
</dbReference>
<dbReference type="GO" id="GO:0016757">
    <property type="term" value="F:glycosyltransferase activity"/>
    <property type="evidence" value="ECO:0007669"/>
    <property type="project" value="InterPro"/>
</dbReference>
<evidence type="ECO:0000313" key="3">
    <source>
        <dbReference type="Proteomes" id="UP000022447"/>
    </source>
</evidence>
<gene>
    <name evidence="2" type="ORF">OCH239_01030</name>
</gene>
<comment type="caution">
    <text evidence="2">The sequence shown here is derived from an EMBL/GenBank/DDBJ whole genome shotgun (WGS) entry which is preliminary data.</text>
</comment>
<evidence type="ECO:0000259" key="1">
    <source>
        <dbReference type="Pfam" id="PF00534"/>
    </source>
</evidence>
<evidence type="ECO:0000313" key="2">
    <source>
        <dbReference type="EMBL" id="ETX16451.1"/>
    </source>
</evidence>
<protein>
    <submittedName>
        <fullName evidence="2">Glycosyl transferase</fullName>
    </submittedName>
</protein>
<name>X7EMR0_9RHOB</name>
<dbReference type="SUPFAM" id="SSF53756">
    <property type="entry name" value="UDP-Glycosyltransferase/glycogen phosphorylase"/>
    <property type="match status" value="1"/>
</dbReference>
<dbReference type="Proteomes" id="UP000022447">
    <property type="component" value="Unassembled WGS sequence"/>
</dbReference>
<accession>X7EMR0</accession>
<dbReference type="Pfam" id="PF00534">
    <property type="entry name" value="Glycos_transf_1"/>
    <property type="match status" value="1"/>
</dbReference>
<keyword evidence="2" id="KW-0808">Transferase</keyword>
<proteinExistence type="predicted"/>
<dbReference type="AlphaFoldDB" id="X7EMR0"/>
<dbReference type="EMBL" id="JALZ01000001">
    <property type="protein sequence ID" value="ETX16451.1"/>
    <property type="molecule type" value="Genomic_DNA"/>
</dbReference>
<organism evidence="2 3">
    <name type="scientific">Roseivivax halodurans JCM 10272</name>
    <dbReference type="NCBI Taxonomy" id="1449350"/>
    <lineage>
        <taxon>Bacteria</taxon>
        <taxon>Pseudomonadati</taxon>
        <taxon>Pseudomonadota</taxon>
        <taxon>Alphaproteobacteria</taxon>
        <taxon>Rhodobacterales</taxon>
        <taxon>Roseobacteraceae</taxon>
        <taxon>Roseivivax</taxon>
    </lineage>
</organism>
<keyword evidence="3" id="KW-1185">Reference proteome</keyword>